<feature type="transmembrane region" description="Helical" evidence="1">
    <location>
        <begin position="20"/>
        <end position="42"/>
    </location>
</feature>
<evidence type="ECO:0000256" key="1">
    <source>
        <dbReference type="SAM" id="Phobius"/>
    </source>
</evidence>
<name>A0A8J7INN4_9BACT</name>
<dbReference type="Pfam" id="PF05309">
    <property type="entry name" value="TraE"/>
    <property type="match status" value="1"/>
</dbReference>
<keyword evidence="1" id="KW-1133">Transmembrane helix</keyword>
<comment type="caution">
    <text evidence="2">The sequence shown here is derived from an EMBL/GenBank/DDBJ whole genome shotgun (WGS) entry which is preliminary data.</text>
</comment>
<accession>A0A8J7INN4</accession>
<protein>
    <submittedName>
        <fullName evidence="2">Type IV conjugative transfer system protein TraE</fullName>
    </submittedName>
</protein>
<keyword evidence="3" id="KW-1185">Reference proteome</keyword>
<organism evidence="2 3">
    <name type="scientific">Geomesophilobacter sediminis</name>
    <dbReference type="NCBI Taxonomy" id="2798584"/>
    <lineage>
        <taxon>Bacteria</taxon>
        <taxon>Pseudomonadati</taxon>
        <taxon>Thermodesulfobacteriota</taxon>
        <taxon>Desulfuromonadia</taxon>
        <taxon>Geobacterales</taxon>
        <taxon>Geobacteraceae</taxon>
        <taxon>Geomesophilobacter</taxon>
    </lineage>
</organism>
<dbReference type="RefSeq" id="WP_199383778.1">
    <property type="nucleotide sequence ID" value="NZ_JAEMHM010000006.1"/>
</dbReference>
<dbReference type="Proteomes" id="UP000636888">
    <property type="component" value="Unassembled WGS sequence"/>
</dbReference>
<sequence>MKLDIFLQRNSNIFAENRLLKFAIIILGVAVVINTVGVFTALDKQRVILVPPVINSKLMVSGDKASDEYLKEFTRYVLGLALTYNPATARTQFSEILAVYDPSEFQKARKELYELADKIENARASSAFYIQSITNDADKRRIEVAGTKNTYMAEQKADSVQTTYIIEYRFDSGKFILTRLYEKTAQGENKGA</sequence>
<keyword evidence="1" id="KW-0472">Membrane</keyword>
<proteinExistence type="predicted"/>
<gene>
    <name evidence="2" type="ORF">JFN93_09260</name>
</gene>
<dbReference type="AlphaFoldDB" id="A0A8J7INN4"/>
<keyword evidence="1" id="KW-0812">Transmembrane</keyword>
<dbReference type="EMBL" id="JAEMHM010000006">
    <property type="protein sequence ID" value="MBJ6724893.1"/>
    <property type="molecule type" value="Genomic_DNA"/>
</dbReference>
<evidence type="ECO:0000313" key="3">
    <source>
        <dbReference type="Proteomes" id="UP000636888"/>
    </source>
</evidence>
<dbReference type="InterPro" id="IPR007973">
    <property type="entry name" value="Pilus_assembly_TraE"/>
</dbReference>
<reference evidence="2" key="1">
    <citation type="submission" date="2020-12" db="EMBL/GenBank/DDBJ databases">
        <title>Geomonas sp. Red875, isolated from river sediment.</title>
        <authorList>
            <person name="Xu Z."/>
            <person name="Zhang Z."/>
            <person name="Masuda Y."/>
            <person name="Itoh H."/>
            <person name="Senoo K."/>
        </authorList>
    </citation>
    <scope>NUCLEOTIDE SEQUENCE</scope>
    <source>
        <strain evidence="2">Red875</strain>
    </source>
</reference>
<evidence type="ECO:0000313" key="2">
    <source>
        <dbReference type="EMBL" id="MBJ6724893.1"/>
    </source>
</evidence>